<dbReference type="HAMAP" id="MF_00142">
    <property type="entry name" value="CyaY"/>
    <property type="match status" value="1"/>
</dbReference>
<evidence type="ECO:0000256" key="3">
    <source>
        <dbReference type="ARBA" id="ARBA00023004"/>
    </source>
</evidence>
<evidence type="ECO:0000256" key="1">
    <source>
        <dbReference type="ARBA" id="ARBA00008183"/>
    </source>
</evidence>
<dbReference type="PANTHER" id="PTHR16821">
    <property type="entry name" value="FRATAXIN"/>
    <property type="match status" value="1"/>
</dbReference>
<dbReference type="InterPro" id="IPR020895">
    <property type="entry name" value="Frataxin_CS"/>
</dbReference>
<name>A0A1J5R2C3_9ZZZZ</name>
<gene>
    <name evidence="4" type="primary">cyaY_9</name>
    <name evidence="4" type="ORF">GALL_280120</name>
</gene>
<dbReference type="InterPro" id="IPR036524">
    <property type="entry name" value="Frataxin/CyaY_sf"/>
</dbReference>
<keyword evidence="3" id="KW-0408">Iron</keyword>
<dbReference type="Pfam" id="PF01491">
    <property type="entry name" value="Frataxin_Cyay"/>
    <property type="match status" value="1"/>
</dbReference>
<dbReference type="GO" id="GO:0016226">
    <property type="term" value="P:iron-sulfur cluster assembly"/>
    <property type="evidence" value="ECO:0007669"/>
    <property type="project" value="InterPro"/>
</dbReference>
<evidence type="ECO:0000313" key="4">
    <source>
        <dbReference type="EMBL" id="OIQ90102.1"/>
    </source>
</evidence>
<protein>
    <submittedName>
        <fullName evidence="4">Protein CyaY</fullName>
    </submittedName>
</protein>
<dbReference type="PROSITE" id="PS50810">
    <property type="entry name" value="FRATAXIN_2"/>
    <property type="match status" value="1"/>
</dbReference>
<proteinExistence type="inferred from homology"/>
<dbReference type="NCBIfam" id="TIGR03421">
    <property type="entry name" value="FeS_CyaY"/>
    <property type="match status" value="1"/>
</dbReference>
<dbReference type="AlphaFoldDB" id="A0A1J5R2C3"/>
<comment type="similarity">
    <text evidence="1">Belongs to the frataxin family.</text>
</comment>
<keyword evidence="2" id="KW-0479">Metal-binding</keyword>
<dbReference type="GO" id="GO:0008199">
    <property type="term" value="F:ferric iron binding"/>
    <property type="evidence" value="ECO:0007669"/>
    <property type="project" value="InterPro"/>
</dbReference>
<dbReference type="PROSITE" id="PS01344">
    <property type="entry name" value="FRATAXIN_1"/>
    <property type="match status" value="1"/>
</dbReference>
<evidence type="ECO:0000256" key="2">
    <source>
        <dbReference type="ARBA" id="ARBA00022723"/>
    </source>
</evidence>
<sequence length="106" mass="11445">MDEREFNGHADAMLAQLEAALEQCGADLDFEMKPGGVLEIEFAGGSKIIVNRHTAAREIWVAAKSGGYHFKREPSGRWIASRDGEELLAVLARCIAEQSGTAVTLG</sequence>
<dbReference type="GO" id="GO:0005737">
    <property type="term" value="C:cytoplasm"/>
    <property type="evidence" value="ECO:0007669"/>
    <property type="project" value="UniProtKB-ARBA"/>
</dbReference>
<dbReference type="PANTHER" id="PTHR16821:SF2">
    <property type="entry name" value="FRATAXIN, MITOCHONDRIAL"/>
    <property type="match status" value="1"/>
</dbReference>
<accession>A0A1J5R2C3</accession>
<organism evidence="4">
    <name type="scientific">mine drainage metagenome</name>
    <dbReference type="NCBI Taxonomy" id="410659"/>
    <lineage>
        <taxon>unclassified sequences</taxon>
        <taxon>metagenomes</taxon>
        <taxon>ecological metagenomes</taxon>
    </lineage>
</organism>
<dbReference type="SUPFAM" id="SSF55387">
    <property type="entry name" value="Frataxin/Nqo15-like"/>
    <property type="match status" value="1"/>
</dbReference>
<comment type="caution">
    <text evidence="4">The sequence shown here is derived from an EMBL/GenBank/DDBJ whole genome shotgun (WGS) entry which is preliminary data.</text>
</comment>
<dbReference type="EMBL" id="MLJW01000304">
    <property type="protein sequence ID" value="OIQ90102.1"/>
    <property type="molecule type" value="Genomic_DNA"/>
</dbReference>
<reference evidence="4" key="1">
    <citation type="submission" date="2016-10" db="EMBL/GenBank/DDBJ databases">
        <title>Sequence of Gallionella enrichment culture.</title>
        <authorList>
            <person name="Poehlein A."/>
            <person name="Muehling M."/>
            <person name="Daniel R."/>
        </authorList>
    </citation>
    <scope>NUCLEOTIDE SEQUENCE</scope>
</reference>
<dbReference type="InterPro" id="IPR002908">
    <property type="entry name" value="Frataxin/CyaY"/>
</dbReference>
<dbReference type="Gene3D" id="3.30.920.10">
    <property type="entry name" value="Frataxin/CyaY"/>
    <property type="match status" value="1"/>
</dbReference>
<dbReference type="SMART" id="SM01219">
    <property type="entry name" value="Frataxin_Cyay"/>
    <property type="match status" value="1"/>
</dbReference>
<dbReference type="InterPro" id="IPR047584">
    <property type="entry name" value="CyaY"/>
</dbReference>